<proteinExistence type="predicted"/>
<name>A0A3D9ZUR3_9ACTN</name>
<accession>A0A3D9ZUR3</accession>
<dbReference type="EMBL" id="QUMQ01000001">
    <property type="protein sequence ID" value="REG00918.1"/>
    <property type="molecule type" value="Genomic_DNA"/>
</dbReference>
<organism evidence="2 3">
    <name type="scientific">Asanoa ferruginea</name>
    <dbReference type="NCBI Taxonomy" id="53367"/>
    <lineage>
        <taxon>Bacteria</taxon>
        <taxon>Bacillati</taxon>
        <taxon>Actinomycetota</taxon>
        <taxon>Actinomycetes</taxon>
        <taxon>Micromonosporales</taxon>
        <taxon>Micromonosporaceae</taxon>
        <taxon>Asanoa</taxon>
    </lineage>
</organism>
<sequence length="376" mass="40944">MATRTRRPTRRAHDERGRADERAALITKIKADFDDRLARMAADPGQWVEFIDHVAGFGARYSLGNQILLLVQAAERGITPRYFLPFGRRDGSTGWRAHQRFVRTGEKAFKIWAPVRRRPTEAQAAASVAAGRRVPRDPDGRPSLRLAGFALANTFELSQTDGEPFAPPTIVGRRRRHRRVAGPPALLTGQDPTGVYDDLVALLAAAGYQYALVPAGSGYLGTGTGVTVHRGTSRQVQVRDDIDPAQRTKTVAHELAHIRCGHTDQPGVVAHRGRQETEAESVAHIVLRAVGLDTAAYSDAYVFGWADGDMDLVKDCAETVLRTARQILDDLTPADPERPDEPHRVNPAAVDSAAEATAPPADHPDPTGTYAEQEVA</sequence>
<dbReference type="RefSeq" id="WP_116072796.1">
    <property type="nucleotide sequence ID" value="NZ_BONB01000010.1"/>
</dbReference>
<evidence type="ECO:0008006" key="4">
    <source>
        <dbReference type="Google" id="ProtNLM"/>
    </source>
</evidence>
<dbReference type="OrthoDB" id="7605626at2"/>
<evidence type="ECO:0000256" key="1">
    <source>
        <dbReference type="SAM" id="MobiDB-lite"/>
    </source>
</evidence>
<reference evidence="2 3" key="1">
    <citation type="submission" date="2018-08" db="EMBL/GenBank/DDBJ databases">
        <title>Sequencing the genomes of 1000 actinobacteria strains.</title>
        <authorList>
            <person name="Klenk H.-P."/>
        </authorList>
    </citation>
    <scope>NUCLEOTIDE SEQUENCE [LARGE SCALE GENOMIC DNA]</scope>
    <source>
        <strain evidence="2 3">DSM 44099</strain>
    </source>
</reference>
<feature type="compositionally biased region" description="Basic and acidic residues" evidence="1">
    <location>
        <begin position="335"/>
        <end position="344"/>
    </location>
</feature>
<protein>
    <recommendedName>
        <fullName evidence="4">Antirestriction protein ArdC</fullName>
    </recommendedName>
</protein>
<feature type="region of interest" description="Disordered" evidence="1">
    <location>
        <begin position="328"/>
        <end position="376"/>
    </location>
</feature>
<evidence type="ECO:0000313" key="2">
    <source>
        <dbReference type="EMBL" id="REG00918.1"/>
    </source>
</evidence>
<keyword evidence="3" id="KW-1185">Reference proteome</keyword>
<evidence type="ECO:0000313" key="3">
    <source>
        <dbReference type="Proteomes" id="UP000256913"/>
    </source>
</evidence>
<gene>
    <name evidence="2" type="ORF">DFJ67_6978</name>
</gene>
<feature type="compositionally biased region" description="Low complexity" evidence="1">
    <location>
        <begin position="347"/>
        <end position="360"/>
    </location>
</feature>
<dbReference type="Proteomes" id="UP000256913">
    <property type="component" value="Unassembled WGS sequence"/>
</dbReference>
<comment type="caution">
    <text evidence="2">The sequence shown here is derived from an EMBL/GenBank/DDBJ whole genome shotgun (WGS) entry which is preliminary data.</text>
</comment>
<dbReference type="AlphaFoldDB" id="A0A3D9ZUR3"/>